<accession>A0A9P1GLI6</accession>
<name>A0A9P1GLI6_9DINO</name>
<evidence type="ECO:0000313" key="3">
    <source>
        <dbReference type="EMBL" id="CAL4802894.1"/>
    </source>
</evidence>
<keyword evidence="4" id="KW-1185">Reference proteome</keyword>
<gene>
    <name evidence="2" type="ORF">C1SCF055_LOCUS40404</name>
</gene>
<sequence>MLVNTLFQKVDVFTKAVAGPLWESAMKLLSILRTYDILHTSLTGLKMSLDQALAPDVEEDCQVQPSKAPAQVKKTKPRNRRPKRIPQYQEAVKNDGTCNVPSKRAVFYVSEY</sequence>
<dbReference type="Proteomes" id="UP001152797">
    <property type="component" value="Unassembled WGS sequence"/>
</dbReference>
<comment type="caution">
    <text evidence="2">The sequence shown here is derived from an EMBL/GenBank/DDBJ whole genome shotgun (WGS) entry which is preliminary data.</text>
</comment>
<feature type="region of interest" description="Disordered" evidence="1">
    <location>
        <begin position="63"/>
        <end position="84"/>
    </location>
</feature>
<protein>
    <submittedName>
        <fullName evidence="2">Uncharacterized protein</fullName>
    </submittedName>
</protein>
<organism evidence="2">
    <name type="scientific">Cladocopium goreaui</name>
    <dbReference type="NCBI Taxonomy" id="2562237"/>
    <lineage>
        <taxon>Eukaryota</taxon>
        <taxon>Sar</taxon>
        <taxon>Alveolata</taxon>
        <taxon>Dinophyceae</taxon>
        <taxon>Suessiales</taxon>
        <taxon>Symbiodiniaceae</taxon>
        <taxon>Cladocopium</taxon>
    </lineage>
</organism>
<proteinExistence type="predicted"/>
<dbReference type="AlphaFoldDB" id="A0A9P1GLI6"/>
<feature type="compositionally biased region" description="Basic residues" evidence="1">
    <location>
        <begin position="73"/>
        <end position="84"/>
    </location>
</feature>
<dbReference type="EMBL" id="CAMXCT010006538">
    <property type="protein sequence ID" value="CAI4015582.1"/>
    <property type="molecule type" value="Genomic_DNA"/>
</dbReference>
<evidence type="ECO:0000313" key="2">
    <source>
        <dbReference type="EMBL" id="CAI4015582.1"/>
    </source>
</evidence>
<evidence type="ECO:0000256" key="1">
    <source>
        <dbReference type="SAM" id="MobiDB-lite"/>
    </source>
</evidence>
<dbReference type="EMBL" id="CAMXCT020006538">
    <property type="protein sequence ID" value="CAL1168957.1"/>
    <property type="molecule type" value="Genomic_DNA"/>
</dbReference>
<reference evidence="2" key="1">
    <citation type="submission" date="2022-10" db="EMBL/GenBank/DDBJ databases">
        <authorList>
            <person name="Chen Y."/>
            <person name="Dougan E. K."/>
            <person name="Chan C."/>
            <person name="Rhodes N."/>
            <person name="Thang M."/>
        </authorList>
    </citation>
    <scope>NUCLEOTIDE SEQUENCE</scope>
</reference>
<reference evidence="3 4" key="2">
    <citation type="submission" date="2024-05" db="EMBL/GenBank/DDBJ databases">
        <authorList>
            <person name="Chen Y."/>
            <person name="Shah S."/>
            <person name="Dougan E. K."/>
            <person name="Thang M."/>
            <person name="Chan C."/>
        </authorList>
    </citation>
    <scope>NUCLEOTIDE SEQUENCE [LARGE SCALE GENOMIC DNA]</scope>
</reference>
<dbReference type="EMBL" id="CAMXCT030006538">
    <property type="protein sequence ID" value="CAL4802894.1"/>
    <property type="molecule type" value="Genomic_DNA"/>
</dbReference>
<evidence type="ECO:0000313" key="4">
    <source>
        <dbReference type="Proteomes" id="UP001152797"/>
    </source>
</evidence>